<sequence length="277" mass="30681">MGKVQVCSERGSSLINEDAFILNEKAQIYGVVDGATSVSPYQNAKGETGGYIASQLLATFFQQASKTQSLRDIVLEANQALRSAMVEAGVDVSQKADLWCAAFIIVRINETNIEYIQAGDCMLFAKYEDNTIRVMTHSQVAHLDGMTLKKAMDLRKQGKTSRDHLLPTLRANRTKANTLSGYSVLNGEPAFADFLEAGIFNRACLSKLYLISDGLFSPTESAEEKINWEQMIDQMDKKGLSSYTKELIATEEADPDCIRYPRLKRSDDKTGIIIDLP</sequence>
<dbReference type="InterPro" id="IPR036457">
    <property type="entry name" value="PPM-type-like_dom_sf"/>
</dbReference>
<name>A0A0D6Z7M8_9BACI</name>
<dbReference type="Proteomes" id="UP000032512">
    <property type="component" value="Unassembled WGS sequence"/>
</dbReference>
<dbReference type="InterPro" id="IPR001932">
    <property type="entry name" value="PPM-type_phosphatase-like_dom"/>
</dbReference>
<protein>
    <recommendedName>
        <fullName evidence="1">PPM-type phosphatase domain-containing protein</fullName>
    </recommendedName>
</protein>
<dbReference type="Gene3D" id="3.60.40.10">
    <property type="entry name" value="PPM-type phosphatase domain"/>
    <property type="match status" value="1"/>
</dbReference>
<dbReference type="PATRIC" id="fig|285983.3.peg.1060"/>
<comment type="caution">
    <text evidence="2">The sequence shown here is derived from an EMBL/GenBank/DDBJ whole genome shotgun (WGS) entry which is preliminary data.</text>
</comment>
<evidence type="ECO:0000313" key="2">
    <source>
        <dbReference type="EMBL" id="KIY21754.1"/>
    </source>
</evidence>
<dbReference type="SUPFAM" id="SSF81606">
    <property type="entry name" value="PP2C-like"/>
    <property type="match status" value="1"/>
</dbReference>
<evidence type="ECO:0000259" key="1">
    <source>
        <dbReference type="Pfam" id="PF13672"/>
    </source>
</evidence>
<dbReference type="AlphaFoldDB" id="A0A0D6Z7M8"/>
<reference evidence="2 3" key="1">
    <citation type="submission" date="2015-01" db="EMBL/GenBank/DDBJ databases">
        <title>Draft genome sequences of the supercritical CO2 tolerant bacteria Bacillus subterraneus MITOT1 and Bacillus cereus MIT0214.</title>
        <authorList>
            <person name="Peet K.C."/>
            <person name="Thompson J.R."/>
        </authorList>
    </citation>
    <scope>NUCLEOTIDE SEQUENCE [LARGE SCALE GENOMIC DNA]</scope>
    <source>
        <strain evidence="2 3">MITOT1</strain>
    </source>
</reference>
<proteinExistence type="predicted"/>
<evidence type="ECO:0000313" key="3">
    <source>
        <dbReference type="Proteomes" id="UP000032512"/>
    </source>
</evidence>
<dbReference type="EMBL" id="JXIQ01000095">
    <property type="protein sequence ID" value="KIY21754.1"/>
    <property type="molecule type" value="Genomic_DNA"/>
</dbReference>
<keyword evidence="3" id="KW-1185">Reference proteome</keyword>
<gene>
    <name evidence="2" type="ORF">UB32_11940</name>
</gene>
<dbReference type="RefSeq" id="WP_044394091.1">
    <property type="nucleotide sequence ID" value="NZ_JXIQ01000095.1"/>
</dbReference>
<feature type="domain" description="PPM-type phosphatase" evidence="1">
    <location>
        <begin position="10"/>
        <end position="235"/>
    </location>
</feature>
<accession>A0A0D6Z7M8</accession>
<dbReference type="Pfam" id="PF13672">
    <property type="entry name" value="PP2C_2"/>
    <property type="match status" value="1"/>
</dbReference>
<organism evidence="2 3">
    <name type="scientific">Mesobacillus subterraneus</name>
    <dbReference type="NCBI Taxonomy" id="285983"/>
    <lineage>
        <taxon>Bacteria</taxon>
        <taxon>Bacillati</taxon>
        <taxon>Bacillota</taxon>
        <taxon>Bacilli</taxon>
        <taxon>Bacillales</taxon>
        <taxon>Bacillaceae</taxon>
        <taxon>Mesobacillus</taxon>
    </lineage>
</organism>
<dbReference type="OrthoDB" id="1755431at2"/>